<evidence type="ECO:0000313" key="5">
    <source>
        <dbReference type="Proteomes" id="UP000321491"/>
    </source>
</evidence>
<gene>
    <name evidence="4" type="ORF">CQU01_26860</name>
</gene>
<name>A0A511V3G0_9BACI</name>
<dbReference type="PROSITE" id="PS50893">
    <property type="entry name" value="ABC_TRANSPORTER_2"/>
    <property type="match status" value="1"/>
</dbReference>
<dbReference type="SMART" id="SM00382">
    <property type="entry name" value="AAA"/>
    <property type="match status" value="1"/>
</dbReference>
<organism evidence="4 5">
    <name type="scientific">Cerasibacillus quisquiliarum</name>
    <dbReference type="NCBI Taxonomy" id="227865"/>
    <lineage>
        <taxon>Bacteria</taxon>
        <taxon>Bacillati</taxon>
        <taxon>Bacillota</taxon>
        <taxon>Bacilli</taxon>
        <taxon>Bacillales</taxon>
        <taxon>Bacillaceae</taxon>
        <taxon>Cerasibacillus</taxon>
    </lineage>
</organism>
<evidence type="ECO:0000259" key="3">
    <source>
        <dbReference type="PROSITE" id="PS50893"/>
    </source>
</evidence>
<keyword evidence="1" id="KW-0547">Nucleotide-binding</keyword>
<dbReference type="Pfam" id="PF00005">
    <property type="entry name" value="ABC_tran"/>
    <property type="match status" value="1"/>
</dbReference>
<dbReference type="InterPro" id="IPR027417">
    <property type="entry name" value="P-loop_NTPase"/>
</dbReference>
<dbReference type="InterPro" id="IPR003439">
    <property type="entry name" value="ABC_transporter-like_ATP-bd"/>
</dbReference>
<dbReference type="PANTHER" id="PTHR43158">
    <property type="entry name" value="SKFA PEPTIDE EXPORT ATP-BINDING PROTEIN SKFE"/>
    <property type="match status" value="1"/>
</dbReference>
<dbReference type="GO" id="GO:0016887">
    <property type="term" value="F:ATP hydrolysis activity"/>
    <property type="evidence" value="ECO:0007669"/>
    <property type="project" value="InterPro"/>
</dbReference>
<evidence type="ECO:0000256" key="1">
    <source>
        <dbReference type="ARBA" id="ARBA00022741"/>
    </source>
</evidence>
<dbReference type="Gene3D" id="3.40.50.300">
    <property type="entry name" value="P-loop containing nucleotide triphosphate hydrolases"/>
    <property type="match status" value="1"/>
</dbReference>
<dbReference type="SUPFAM" id="SSF52540">
    <property type="entry name" value="P-loop containing nucleoside triphosphate hydrolases"/>
    <property type="match status" value="1"/>
</dbReference>
<dbReference type="InterPro" id="IPR017871">
    <property type="entry name" value="ABC_transporter-like_CS"/>
</dbReference>
<keyword evidence="2" id="KW-0067">ATP-binding</keyword>
<dbReference type="InterPro" id="IPR003593">
    <property type="entry name" value="AAA+_ATPase"/>
</dbReference>
<dbReference type="GO" id="GO:0005524">
    <property type="term" value="F:ATP binding"/>
    <property type="evidence" value="ECO:0007669"/>
    <property type="project" value="UniProtKB-KW"/>
</dbReference>
<sequence length="288" mass="32653">MKLKAENLHLHYGGHVALDDVNFELNGNNIIGLLGKNGAGKTSLLSLIASYREPTSGLITVDGEEPFENAKVMQQIAFLYDKDYSDESDKIGEMLEGIARYRPNFDKEYAESLINLFKLDREKQIKKFSKGMKSALNVVIGLASRAPITLLDEVYLGMDAHLREAFYKELLEEQQRFPRMFILSTHLVSEMDYLFDEVIIIDKGTVLLHEEIDTFLAKGVTITGESELVDQFVGSKQQLNVQKLGNTKSVMVYGGLTEDEYENARRLRLEISHASLHELFVHLTKEDM</sequence>
<dbReference type="Proteomes" id="UP000321491">
    <property type="component" value="Unassembled WGS sequence"/>
</dbReference>
<dbReference type="PANTHER" id="PTHR43158:SF5">
    <property type="entry name" value="ABC TRANSPORTER, ATP-BINDING PROTEIN"/>
    <property type="match status" value="1"/>
</dbReference>
<dbReference type="EMBL" id="BJXW01000044">
    <property type="protein sequence ID" value="GEN32448.1"/>
    <property type="molecule type" value="Genomic_DNA"/>
</dbReference>
<dbReference type="OrthoDB" id="9804819at2"/>
<evidence type="ECO:0000313" key="4">
    <source>
        <dbReference type="EMBL" id="GEN32448.1"/>
    </source>
</evidence>
<dbReference type="PROSITE" id="PS00211">
    <property type="entry name" value="ABC_TRANSPORTER_1"/>
    <property type="match status" value="1"/>
</dbReference>
<evidence type="ECO:0000256" key="2">
    <source>
        <dbReference type="ARBA" id="ARBA00022840"/>
    </source>
</evidence>
<dbReference type="RefSeq" id="WP_146938787.1">
    <property type="nucleotide sequence ID" value="NZ_BJXW01000044.1"/>
</dbReference>
<keyword evidence="5" id="KW-1185">Reference proteome</keyword>
<proteinExistence type="predicted"/>
<accession>A0A511V3G0</accession>
<dbReference type="AlphaFoldDB" id="A0A511V3G0"/>
<feature type="domain" description="ABC transporter" evidence="3">
    <location>
        <begin position="3"/>
        <end position="228"/>
    </location>
</feature>
<protein>
    <submittedName>
        <fullName evidence="4">ABC transporter</fullName>
    </submittedName>
</protein>
<comment type="caution">
    <text evidence="4">The sequence shown here is derived from an EMBL/GenBank/DDBJ whole genome shotgun (WGS) entry which is preliminary data.</text>
</comment>
<reference evidence="4 5" key="1">
    <citation type="submission" date="2019-07" db="EMBL/GenBank/DDBJ databases">
        <title>Whole genome shotgun sequence of Cerasibacillus quisquiliarum NBRC 102429.</title>
        <authorList>
            <person name="Hosoyama A."/>
            <person name="Uohara A."/>
            <person name="Ohji S."/>
            <person name="Ichikawa N."/>
        </authorList>
    </citation>
    <scope>NUCLEOTIDE SEQUENCE [LARGE SCALE GENOMIC DNA]</scope>
    <source>
        <strain evidence="4 5">NBRC 102429</strain>
    </source>
</reference>